<dbReference type="Pfam" id="PF14516">
    <property type="entry name" value="AAA_35"/>
    <property type="match status" value="1"/>
</dbReference>
<accession>A0A1Z4LLG8</accession>
<reference evidence="1 2" key="1">
    <citation type="submission" date="2017-06" db="EMBL/GenBank/DDBJ databases">
        <title>Genome sequencing of cyanobaciteial culture collection at National Institute for Environmental Studies (NIES).</title>
        <authorList>
            <person name="Hirose Y."/>
            <person name="Shimura Y."/>
            <person name="Fujisawa T."/>
            <person name="Nakamura Y."/>
            <person name="Kawachi M."/>
        </authorList>
    </citation>
    <scope>NUCLEOTIDE SEQUENCE [LARGE SCALE GENOMIC DNA]</scope>
    <source>
        <strain evidence="1 2">NIES-267</strain>
    </source>
</reference>
<keyword evidence="2" id="KW-1185">Reference proteome</keyword>
<dbReference type="EMBL" id="AP018227">
    <property type="protein sequence ID" value="BAY82055.1"/>
    <property type="molecule type" value="Genomic_DNA"/>
</dbReference>
<dbReference type="AlphaFoldDB" id="A0A1Z4LLG8"/>
<sequence>MNQHRTQPYKYQVGGSLPTNAPTYVNREADEQLFQALKQGDFCYVLNSRQMGKSSLRVQTMERLQAEGCVCVAIDITNIGTADTSAEQWYAGIIDTSIYCYYV</sequence>
<protein>
    <submittedName>
        <fullName evidence="1">WD-40 repeat protein</fullName>
    </submittedName>
</protein>
<name>A0A1Z4LLG8_9CYAN</name>
<proteinExistence type="predicted"/>
<gene>
    <name evidence="1" type="ORF">NIES267_15330</name>
</gene>
<evidence type="ECO:0000313" key="1">
    <source>
        <dbReference type="EMBL" id="BAY82055.1"/>
    </source>
</evidence>
<organism evidence="1 2">
    <name type="scientific">Calothrix parasitica NIES-267</name>
    <dbReference type="NCBI Taxonomy" id="1973488"/>
    <lineage>
        <taxon>Bacteria</taxon>
        <taxon>Bacillati</taxon>
        <taxon>Cyanobacteriota</taxon>
        <taxon>Cyanophyceae</taxon>
        <taxon>Nostocales</taxon>
        <taxon>Calotrichaceae</taxon>
        <taxon>Calothrix</taxon>
    </lineage>
</organism>
<evidence type="ECO:0000313" key="2">
    <source>
        <dbReference type="Proteomes" id="UP000218418"/>
    </source>
</evidence>
<dbReference type="Proteomes" id="UP000218418">
    <property type="component" value="Chromosome"/>
</dbReference>